<organism evidence="3 4">
    <name type="scientific">Candidatus Devosia phytovorans</name>
    <dbReference type="NCBI Taxonomy" id="3121372"/>
    <lineage>
        <taxon>Bacteria</taxon>
        <taxon>Pseudomonadati</taxon>
        <taxon>Pseudomonadota</taxon>
        <taxon>Alphaproteobacteria</taxon>
        <taxon>Hyphomicrobiales</taxon>
        <taxon>Devosiaceae</taxon>
        <taxon>Devosia</taxon>
    </lineage>
</organism>
<accession>A0AAJ5VTT1</accession>
<name>A0AAJ5VTT1_9HYPH</name>
<dbReference type="AlphaFoldDB" id="A0AAJ5VTT1"/>
<proteinExistence type="predicted"/>
<feature type="chain" id="PRO_5042460590" evidence="2">
    <location>
        <begin position="21"/>
        <end position="176"/>
    </location>
</feature>
<dbReference type="Proteomes" id="UP001217476">
    <property type="component" value="Chromosome"/>
</dbReference>
<feature type="region of interest" description="Disordered" evidence="1">
    <location>
        <begin position="140"/>
        <end position="176"/>
    </location>
</feature>
<evidence type="ECO:0000256" key="2">
    <source>
        <dbReference type="SAM" id="SignalP"/>
    </source>
</evidence>
<keyword evidence="2" id="KW-0732">Signal</keyword>
<reference evidence="3" key="1">
    <citation type="submission" date="2023-03" db="EMBL/GenBank/DDBJ databases">
        <title>Andean soil-derived lignocellulolytic bacterial consortium as a source of novel taxa and putative plastic-active enzymes.</title>
        <authorList>
            <person name="Diaz-Garcia L."/>
            <person name="Chuvochina M."/>
            <person name="Feuerriegel G."/>
            <person name="Bunk B."/>
            <person name="Sproer C."/>
            <person name="Streit W.R."/>
            <person name="Rodriguez L.M."/>
            <person name="Overmann J."/>
            <person name="Jimenez D.J."/>
        </authorList>
    </citation>
    <scope>NUCLEOTIDE SEQUENCE</scope>
    <source>
        <strain evidence="3">MAG 4196</strain>
    </source>
</reference>
<dbReference type="EMBL" id="CP119312">
    <property type="protein sequence ID" value="WEK04051.1"/>
    <property type="molecule type" value="Genomic_DNA"/>
</dbReference>
<protein>
    <submittedName>
        <fullName evidence="3">Uncharacterized protein</fullName>
    </submittedName>
</protein>
<sequence length="176" mass="17586">MIRTIAALATVALLSSTAMAQETLPADAPPPPAGDITIDPAASVDSTPRSANMLTGFYATKAVIEICALEIEPDVLAGMEADRARLETSLSMDAATAGNAYTQVKADVEKTTPDCAEGSTDRISVDAVTAIYKSQIAAGTQTPGAAPADPATPAAPAEPATPAAPAAPAEPATPAQ</sequence>
<evidence type="ECO:0000313" key="4">
    <source>
        <dbReference type="Proteomes" id="UP001217476"/>
    </source>
</evidence>
<gene>
    <name evidence="3" type="ORF">P0Y65_17980</name>
</gene>
<feature type="signal peptide" evidence="2">
    <location>
        <begin position="1"/>
        <end position="20"/>
    </location>
</feature>
<evidence type="ECO:0000313" key="3">
    <source>
        <dbReference type="EMBL" id="WEK04051.1"/>
    </source>
</evidence>
<evidence type="ECO:0000256" key="1">
    <source>
        <dbReference type="SAM" id="MobiDB-lite"/>
    </source>
</evidence>